<dbReference type="Pfam" id="PF10075">
    <property type="entry name" value="CSN8_PSD8_EIF3K"/>
    <property type="match status" value="1"/>
</dbReference>
<feature type="domain" description="PCI" evidence="8">
    <location>
        <begin position="19"/>
        <end position="201"/>
    </location>
</feature>
<name>A0A5J5EMA9_9PEZI</name>
<comment type="caution">
    <text evidence="9">The sequence shown here is derived from an EMBL/GenBank/DDBJ whole genome shotgun (WGS) entry which is preliminary data.</text>
</comment>
<dbReference type="OrthoDB" id="5351233at2759"/>
<dbReference type="GO" id="GO:0010387">
    <property type="term" value="P:COP9 signalosome assembly"/>
    <property type="evidence" value="ECO:0007669"/>
    <property type="project" value="InterPro"/>
</dbReference>
<dbReference type="InterPro" id="IPR033205">
    <property type="entry name" value="COP9_CSN8"/>
</dbReference>
<comment type="similarity">
    <text evidence="3">Belongs to the CSN8 family.</text>
</comment>
<evidence type="ECO:0000259" key="8">
    <source>
        <dbReference type="PROSITE" id="PS50250"/>
    </source>
</evidence>
<dbReference type="Proteomes" id="UP000326924">
    <property type="component" value="Unassembled WGS sequence"/>
</dbReference>
<gene>
    <name evidence="9" type="ORF">FN846DRAFT_910828</name>
</gene>
<evidence type="ECO:0000256" key="5">
    <source>
        <dbReference type="ARBA" id="ARBA00022490"/>
    </source>
</evidence>
<dbReference type="Gene3D" id="1.25.40.990">
    <property type="match status" value="1"/>
</dbReference>
<dbReference type="InParanoid" id="A0A5J5EMA9"/>
<dbReference type="PROSITE" id="PS50250">
    <property type="entry name" value="PCI"/>
    <property type="match status" value="1"/>
</dbReference>
<dbReference type="InterPro" id="IPR000717">
    <property type="entry name" value="PCI_dom"/>
</dbReference>
<evidence type="ECO:0000313" key="10">
    <source>
        <dbReference type="Proteomes" id="UP000326924"/>
    </source>
</evidence>
<dbReference type="GO" id="GO:0000338">
    <property type="term" value="P:protein deneddylation"/>
    <property type="evidence" value="ECO:0007669"/>
    <property type="project" value="InterPro"/>
</dbReference>
<dbReference type="GO" id="GO:0008180">
    <property type="term" value="C:COP9 signalosome"/>
    <property type="evidence" value="ECO:0007669"/>
    <property type="project" value="UniProtKB-KW"/>
</dbReference>
<evidence type="ECO:0000313" key="9">
    <source>
        <dbReference type="EMBL" id="KAA8896304.1"/>
    </source>
</evidence>
<proteinExistence type="inferred from homology"/>
<comment type="subcellular location">
    <subcellularLocation>
        <location evidence="2">Cytoplasm</location>
    </subcellularLocation>
    <subcellularLocation>
        <location evidence="1">Nucleus</location>
    </subcellularLocation>
</comment>
<organism evidence="9 10">
    <name type="scientific">Sphaerosporella brunnea</name>
    <dbReference type="NCBI Taxonomy" id="1250544"/>
    <lineage>
        <taxon>Eukaryota</taxon>
        <taxon>Fungi</taxon>
        <taxon>Dikarya</taxon>
        <taxon>Ascomycota</taxon>
        <taxon>Pezizomycotina</taxon>
        <taxon>Pezizomycetes</taxon>
        <taxon>Pezizales</taxon>
        <taxon>Pyronemataceae</taxon>
        <taxon>Sphaerosporella</taxon>
    </lineage>
</organism>
<dbReference type="PANTHER" id="PTHR13339:SF0">
    <property type="entry name" value="COP9 SIGNALOSOME COMPLEX SUBUNIT 8"/>
    <property type="match status" value="1"/>
</dbReference>
<dbReference type="AlphaFoldDB" id="A0A5J5EMA9"/>
<protein>
    <recommendedName>
        <fullName evidence="4">COP9 signalosome complex subunit 8</fullName>
    </recommendedName>
</protein>
<evidence type="ECO:0000256" key="4">
    <source>
        <dbReference type="ARBA" id="ARBA00014875"/>
    </source>
</evidence>
<evidence type="ECO:0000256" key="2">
    <source>
        <dbReference type="ARBA" id="ARBA00004496"/>
    </source>
</evidence>
<keyword evidence="10" id="KW-1185">Reference proteome</keyword>
<keyword evidence="6" id="KW-0736">Signalosome</keyword>
<keyword evidence="5" id="KW-0963">Cytoplasm</keyword>
<evidence type="ECO:0000256" key="1">
    <source>
        <dbReference type="ARBA" id="ARBA00004123"/>
    </source>
</evidence>
<evidence type="ECO:0000256" key="3">
    <source>
        <dbReference type="ARBA" id="ARBA00008252"/>
    </source>
</evidence>
<accession>A0A5J5EMA9</accession>
<keyword evidence="7" id="KW-0539">Nucleus</keyword>
<dbReference type="GO" id="GO:0005737">
    <property type="term" value="C:cytoplasm"/>
    <property type="evidence" value="ECO:0007669"/>
    <property type="project" value="UniProtKB-SubCell"/>
</dbReference>
<dbReference type="EMBL" id="VXIS01000217">
    <property type="protein sequence ID" value="KAA8896304.1"/>
    <property type="molecule type" value="Genomic_DNA"/>
</dbReference>
<sequence>MSLAPPAITLPFLADLCCFTSLHPATLAETLSELEGSALMDYSSANPATLELLSTYYTVYLLSLLLDHDLYEARFLLQRIPGYLLSDPQLANAAALLRALYTRTYLSVYSTLSNPTWTPAVVPLRDRLQDDFKNTTFQLLSKAYKSISPKSAAFYLGLDASEEEAIKLLVAQGWGFDAASGLLKPSIKYGNGATRSTLKDDRIGRLTALVMHLTES</sequence>
<reference evidence="9 10" key="1">
    <citation type="submission" date="2019-09" db="EMBL/GenBank/DDBJ databases">
        <title>Draft genome of the ectomycorrhizal ascomycete Sphaerosporella brunnea.</title>
        <authorList>
            <consortium name="DOE Joint Genome Institute"/>
            <person name="Benucci G.M."/>
            <person name="Marozzi G."/>
            <person name="Antonielli L."/>
            <person name="Sanchez S."/>
            <person name="Marco P."/>
            <person name="Wang X."/>
            <person name="Falini L.B."/>
            <person name="Barry K."/>
            <person name="Haridas S."/>
            <person name="Lipzen A."/>
            <person name="Labutti K."/>
            <person name="Grigoriev I.V."/>
            <person name="Murat C."/>
            <person name="Martin F."/>
            <person name="Albertini E."/>
            <person name="Donnini D."/>
            <person name="Bonito G."/>
        </authorList>
    </citation>
    <scope>NUCLEOTIDE SEQUENCE [LARGE SCALE GENOMIC DNA]</scope>
    <source>
        <strain evidence="9 10">Sb_GMNB300</strain>
    </source>
</reference>
<evidence type="ECO:0000256" key="6">
    <source>
        <dbReference type="ARBA" id="ARBA00022790"/>
    </source>
</evidence>
<dbReference type="PANTHER" id="PTHR13339">
    <property type="entry name" value="COP9 SIGNALOSOME COMPLEX SUBUNIT 8"/>
    <property type="match status" value="1"/>
</dbReference>
<dbReference type="InterPro" id="IPR033464">
    <property type="entry name" value="CSN8_PSD8_EIF3K"/>
</dbReference>
<evidence type="ECO:0000256" key="7">
    <source>
        <dbReference type="ARBA" id="ARBA00023242"/>
    </source>
</evidence>